<comment type="similarity">
    <text evidence="2">Belongs to the MotB family.</text>
</comment>
<name>A0AA41X6S2_9BACI</name>
<keyword evidence="10" id="KW-0966">Cell projection</keyword>
<gene>
    <name evidence="10" type="primary">motB</name>
    <name evidence="10" type="ORF">NK662_02280</name>
</gene>
<keyword evidence="6 7" id="KW-0472">Membrane</keyword>
<evidence type="ECO:0000256" key="8">
    <source>
        <dbReference type="SAM" id="MobiDB-lite"/>
    </source>
</evidence>
<comment type="caution">
    <text evidence="10">The sequence shown here is derived from an EMBL/GenBank/DDBJ whole genome shotgun (WGS) entry which is preliminary data.</text>
</comment>
<keyword evidence="4" id="KW-0812">Transmembrane</keyword>
<dbReference type="PROSITE" id="PS51123">
    <property type="entry name" value="OMPA_2"/>
    <property type="match status" value="1"/>
</dbReference>
<evidence type="ECO:0000256" key="4">
    <source>
        <dbReference type="ARBA" id="ARBA00022692"/>
    </source>
</evidence>
<proteinExistence type="inferred from homology"/>
<dbReference type="CDD" id="cd07185">
    <property type="entry name" value="OmpA_C-like"/>
    <property type="match status" value="1"/>
</dbReference>
<comment type="subcellular location">
    <subcellularLocation>
        <location evidence="1">Cell membrane</location>
        <topology evidence="1">Single-pass membrane protein</topology>
    </subcellularLocation>
</comment>
<keyword evidence="10" id="KW-0969">Cilium</keyword>
<feature type="region of interest" description="Disordered" evidence="8">
    <location>
        <begin position="60"/>
        <end position="96"/>
    </location>
</feature>
<dbReference type="AlphaFoldDB" id="A0AA41X6S2"/>
<evidence type="ECO:0000256" key="5">
    <source>
        <dbReference type="ARBA" id="ARBA00022989"/>
    </source>
</evidence>
<evidence type="ECO:0000256" key="3">
    <source>
        <dbReference type="ARBA" id="ARBA00022475"/>
    </source>
</evidence>
<feature type="domain" description="OmpA-like" evidence="9">
    <location>
        <begin position="129"/>
        <end position="251"/>
    </location>
</feature>
<keyword evidence="11" id="KW-1185">Reference proteome</keyword>
<accession>A0AA41X6S2</accession>
<dbReference type="RefSeq" id="WP_254756926.1">
    <property type="nucleotide sequence ID" value="NZ_JANCLT010000001.1"/>
</dbReference>
<keyword evidence="5" id="KW-1133">Transmembrane helix</keyword>
<evidence type="ECO:0000256" key="7">
    <source>
        <dbReference type="PROSITE-ProRule" id="PRU00473"/>
    </source>
</evidence>
<evidence type="ECO:0000256" key="1">
    <source>
        <dbReference type="ARBA" id="ARBA00004162"/>
    </source>
</evidence>
<dbReference type="Pfam" id="PF13677">
    <property type="entry name" value="MotB_plug"/>
    <property type="match status" value="1"/>
</dbReference>
<reference evidence="10" key="1">
    <citation type="submission" date="2022-07" db="EMBL/GenBank/DDBJ databases">
        <authorList>
            <person name="Li W.-J."/>
            <person name="Deng Q.-Q."/>
        </authorList>
    </citation>
    <scope>NUCLEOTIDE SEQUENCE</scope>
    <source>
        <strain evidence="10">SYSU M60031</strain>
    </source>
</reference>
<feature type="compositionally biased region" description="Basic and acidic residues" evidence="8">
    <location>
        <begin position="87"/>
        <end position="96"/>
    </location>
</feature>
<dbReference type="InterPro" id="IPR036737">
    <property type="entry name" value="OmpA-like_sf"/>
</dbReference>
<sequence>MSKKKKHDEHIDESWLIPYADMLTLLLALFIVLFAMSSVDAAKFKQMAVAFNQELKGGTGTKEFLSEDKPKTDENLKDKQPSQTQSDAEKQAAEQKKKELEELKKLQGQVEQYIKDSKLSVSLQTKLTDRGLLITIMDNALFDSGKADVKPNAVQLANQIAQLLKAASPREIMISGHTDNVPISNSKYGSNWDLSTERAINFMKVLLGNKDLNPAKFSAVGYGEYRPAADNATDAGRAKNRRVEVLILPLVNMN</sequence>
<dbReference type="SUPFAM" id="SSF103088">
    <property type="entry name" value="OmpA-like"/>
    <property type="match status" value="1"/>
</dbReference>
<keyword evidence="10" id="KW-0282">Flagellum</keyword>
<evidence type="ECO:0000256" key="2">
    <source>
        <dbReference type="ARBA" id="ARBA00008914"/>
    </source>
</evidence>
<organism evidence="10 11">
    <name type="scientific">Ectobacillus ponti</name>
    <dbReference type="NCBI Taxonomy" id="2961894"/>
    <lineage>
        <taxon>Bacteria</taxon>
        <taxon>Bacillati</taxon>
        <taxon>Bacillota</taxon>
        <taxon>Bacilli</taxon>
        <taxon>Bacillales</taxon>
        <taxon>Bacillaceae</taxon>
        <taxon>Ectobacillus</taxon>
    </lineage>
</organism>
<keyword evidence="3" id="KW-1003">Cell membrane</keyword>
<dbReference type="Proteomes" id="UP001156102">
    <property type="component" value="Unassembled WGS sequence"/>
</dbReference>
<feature type="compositionally biased region" description="Basic and acidic residues" evidence="8">
    <location>
        <begin position="64"/>
        <end position="80"/>
    </location>
</feature>
<dbReference type="InterPro" id="IPR050330">
    <property type="entry name" value="Bact_OuterMem_StrucFunc"/>
</dbReference>
<dbReference type="NCBIfam" id="NF005831">
    <property type="entry name" value="PRK07734.1"/>
    <property type="match status" value="1"/>
</dbReference>
<evidence type="ECO:0000256" key="6">
    <source>
        <dbReference type="ARBA" id="ARBA00023136"/>
    </source>
</evidence>
<dbReference type="InterPro" id="IPR025713">
    <property type="entry name" value="MotB-like_N_dom"/>
</dbReference>
<dbReference type="PANTHER" id="PTHR30329">
    <property type="entry name" value="STATOR ELEMENT OF FLAGELLAR MOTOR COMPLEX"/>
    <property type="match status" value="1"/>
</dbReference>
<evidence type="ECO:0000313" key="11">
    <source>
        <dbReference type="Proteomes" id="UP001156102"/>
    </source>
</evidence>
<dbReference type="EMBL" id="JANCLT010000001">
    <property type="protein sequence ID" value="MCP8967365.1"/>
    <property type="molecule type" value="Genomic_DNA"/>
</dbReference>
<dbReference type="Pfam" id="PF00691">
    <property type="entry name" value="OmpA"/>
    <property type="match status" value="1"/>
</dbReference>
<evidence type="ECO:0000259" key="9">
    <source>
        <dbReference type="PROSITE" id="PS51123"/>
    </source>
</evidence>
<protein>
    <submittedName>
        <fullName evidence="10">Flagellar motor protein MotB</fullName>
    </submittedName>
</protein>
<dbReference type="GO" id="GO:0005886">
    <property type="term" value="C:plasma membrane"/>
    <property type="evidence" value="ECO:0007669"/>
    <property type="project" value="UniProtKB-SubCell"/>
</dbReference>
<evidence type="ECO:0000313" key="10">
    <source>
        <dbReference type="EMBL" id="MCP8967365.1"/>
    </source>
</evidence>
<dbReference type="InterPro" id="IPR006665">
    <property type="entry name" value="OmpA-like"/>
</dbReference>
<dbReference type="Gene3D" id="3.30.1330.60">
    <property type="entry name" value="OmpA-like domain"/>
    <property type="match status" value="1"/>
</dbReference>
<dbReference type="PANTHER" id="PTHR30329:SF21">
    <property type="entry name" value="LIPOPROTEIN YIAD-RELATED"/>
    <property type="match status" value="1"/>
</dbReference>